<keyword evidence="2" id="KW-0677">Repeat</keyword>
<dbReference type="SUPFAM" id="SSF52058">
    <property type="entry name" value="L domain-like"/>
    <property type="match status" value="1"/>
</dbReference>
<evidence type="ECO:0000256" key="1">
    <source>
        <dbReference type="ARBA" id="ARBA00022614"/>
    </source>
</evidence>
<dbReference type="PROSITE" id="PS51450">
    <property type="entry name" value="LRR"/>
    <property type="match status" value="2"/>
</dbReference>
<dbReference type="Gene3D" id="3.80.10.10">
    <property type="entry name" value="Ribonuclease Inhibitor"/>
    <property type="match status" value="2"/>
</dbReference>
<reference evidence="3 4" key="1">
    <citation type="submission" date="2019-05" db="EMBL/GenBank/DDBJ databases">
        <authorList>
            <person name="Qu J.-H."/>
        </authorList>
    </citation>
    <scope>NUCLEOTIDE SEQUENCE [LARGE SCALE GENOMIC DNA]</scope>
    <source>
        <strain evidence="3 4">NS28</strain>
    </source>
</reference>
<name>A0A5M8QXE5_9BACT</name>
<dbReference type="InterPro" id="IPR050216">
    <property type="entry name" value="LRR_domain-containing"/>
</dbReference>
<dbReference type="PANTHER" id="PTHR48051">
    <property type="match status" value="1"/>
</dbReference>
<keyword evidence="4" id="KW-1185">Reference proteome</keyword>
<evidence type="ECO:0000256" key="2">
    <source>
        <dbReference type="ARBA" id="ARBA00022737"/>
    </source>
</evidence>
<accession>A0A5M8QXE5</accession>
<protein>
    <submittedName>
        <fullName evidence="3">Leucine-rich repeat domain-containing protein</fullName>
    </submittedName>
</protein>
<dbReference type="PANTHER" id="PTHR48051:SF1">
    <property type="entry name" value="RAS SUPPRESSOR PROTEIN 1"/>
    <property type="match status" value="1"/>
</dbReference>
<keyword evidence="1" id="KW-0433">Leucine-rich repeat</keyword>
<dbReference type="SMART" id="SM00369">
    <property type="entry name" value="LRR_TYP"/>
    <property type="match status" value="9"/>
</dbReference>
<dbReference type="InterPro" id="IPR003591">
    <property type="entry name" value="Leu-rich_rpt_typical-subtyp"/>
</dbReference>
<sequence length="474" mass="53841">MTKFLVILVIPQNLVVMKLILTALMCLCVESLYAQIRVLSSGNAEKQGIDQAKLSNDYTGTGQSAAEEILAKTNDVLAAAFPENPNPGITVFTQFYINESGSPDYLIFDLQTSDAYNKDSLNELTRKAFLTAFDGWKVKKPTGTRFAIISLKTFGKQPVMREVRSGDSSVTDLKSALVFQDTLKVKRLYLNQLDLKSVPDVIYRFPNLEELYLGRNELQSVHIQMQRLPKLKQLHLQNNQIRNNDLEITENQSLTLLNLNENKLTDIPKQLRASGKLSSLWLGGNAMTSLSGKSFRKLKSVQDLNFYKSAIPVLPKGIKKMKNLEVLDLYYNKLEALPASITKLKKLTHLAVSHNELTSLPKKIDRLAKVHTLYAHHNHISKLPARIAKMQNLKILDLGFNWFTDFPKELTAFFNLQELDLSSNNFLAFPEQLLEIKQLDKLYLRGNPFVKDDAEAKYSRQLGQLKSRNIEVYY</sequence>
<dbReference type="OrthoDB" id="922532at2"/>
<proteinExistence type="predicted"/>
<dbReference type="InterPro" id="IPR001611">
    <property type="entry name" value="Leu-rich_rpt"/>
</dbReference>
<gene>
    <name evidence="3" type="ORF">FEM33_18605</name>
</gene>
<dbReference type="AlphaFoldDB" id="A0A5M8QXE5"/>
<dbReference type="Pfam" id="PF00560">
    <property type="entry name" value="LRR_1"/>
    <property type="match status" value="1"/>
</dbReference>
<dbReference type="Pfam" id="PF13855">
    <property type="entry name" value="LRR_8"/>
    <property type="match status" value="2"/>
</dbReference>
<dbReference type="Proteomes" id="UP000323994">
    <property type="component" value="Unassembled WGS sequence"/>
</dbReference>
<dbReference type="SMART" id="SM00364">
    <property type="entry name" value="LRR_BAC"/>
    <property type="match status" value="3"/>
</dbReference>
<dbReference type="GO" id="GO:0005737">
    <property type="term" value="C:cytoplasm"/>
    <property type="evidence" value="ECO:0007669"/>
    <property type="project" value="TreeGrafter"/>
</dbReference>
<dbReference type="Pfam" id="PF13516">
    <property type="entry name" value="LRR_6"/>
    <property type="match status" value="1"/>
</dbReference>
<dbReference type="InterPro" id="IPR032675">
    <property type="entry name" value="LRR_dom_sf"/>
</dbReference>
<comment type="caution">
    <text evidence="3">The sequence shown here is derived from an EMBL/GenBank/DDBJ whole genome shotgun (WGS) entry which is preliminary data.</text>
</comment>
<organism evidence="3 4">
    <name type="scientific">Dyadobacter flavalbus</name>
    <dbReference type="NCBI Taxonomy" id="2579942"/>
    <lineage>
        <taxon>Bacteria</taxon>
        <taxon>Pseudomonadati</taxon>
        <taxon>Bacteroidota</taxon>
        <taxon>Cytophagia</taxon>
        <taxon>Cytophagales</taxon>
        <taxon>Spirosomataceae</taxon>
        <taxon>Dyadobacter</taxon>
    </lineage>
</organism>
<dbReference type="EMBL" id="VBSN01000049">
    <property type="protein sequence ID" value="KAA6438672.1"/>
    <property type="molecule type" value="Genomic_DNA"/>
</dbReference>
<evidence type="ECO:0000313" key="3">
    <source>
        <dbReference type="EMBL" id="KAA6438672.1"/>
    </source>
</evidence>
<evidence type="ECO:0000313" key="4">
    <source>
        <dbReference type="Proteomes" id="UP000323994"/>
    </source>
</evidence>